<dbReference type="VEuPathDB" id="VectorBase:GBRI004684"/>
<dbReference type="STRING" id="37001.A0A1A9W359"/>
<evidence type="ECO:0000313" key="4">
    <source>
        <dbReference type="Proteomes" id="UP000091820"/>
    </source>
</evidence>
<feature type="chain" id="PRO_5008399914" evidence="1">
    <location>
        <begin position="20"/>
        <end position="114"/>
    </location>
</feature>
<protein>
    <submittedName>
        <fullName evidence="3">Par3_HAL_N_term domain-containing protein</fullName>
    </submittedName>
</protein>
<sequence length="114" mass="12431">MQLLLIFFNINATTISVTATNNSINEANSCNNNNVGNKNKNIINMKVIVCFGDTPIVVPCGNGNLLVKDLINEATRRYKKAAGKMVYCKHVTQGISFLKILDSVAIDDIINSIS</sequence>
<accession>A0A1A9W359</accession>
<keyword evidence="4" id="KW-1185">Reference proteome</keyword>
<proteinExistence type="predicted"/>
<dbReference type="InterPro" id="IPR021922">
    <property type="entry name" value="Par3/HAL_N"/>
</dbReference>
<evidence type="ECO:0000313" key="3">
    <source>
        <dbReference type="EnsemblMetazoa" id="GBRI004684-PA"/>
    </source>
</evidence>
<dbReference type="AlphaFoldDB" id="A0A1A9W359"/>
<reference evidence="4" key="1">
    <citation type="submission" date="2014-03" db="EMBL/GenBank/DDBJ databases">
        <authorList>
            <person name="Aksoy S."/>
            <person name="Warren W."/>
            <person name="Wilson R.K."/>
        </authorList>
    </citation>
    <scope>NUCLEOTIDE SEQUENCE [LARGE SCALE GENOMIC DNA]</scope>
    <source>
        <strain evidence="4">IAEA</strain>
    </source>
</reference>
<keyword evidence="1" id="KW-0732">Signal</keyword>
<name>A0A1A9W359_9MUSC</name>
<feature type="signal peptide" evidence="1">
    <location>
        <begin position="1"/>
        <end position="19"/>
    </location>
</feature>
<dbReference type="Gene3D" id="3.10.20.90">
    <property type="entry name" value="Phosphatidylinositol 3-kinase Catalytic Subunit, Chain A, domain 1"/>
    <property type="match status" value="1"/>
</dbReference>
<dbReference type="Pfam" id="PF12053">
    <property type="entry name" value="Par3_HAL_N_term"/>
    <property type="match status" value="1"/>
</dbReference>
<dbReference type="EnsemblMetazoa" id="GBRI004684-RA">
    <property type="protein sequence ID" value="GBRI004684-PA"/>
    <property type="gene ID" value="GBRI004684"/>
</dbReference>
<evidence type="ECO:0000259" key="2">
    <source>
        <dbReference type="Pfam" id="PF12053"/>
    </source>
</evidence>
<reference evidence="3" key="2">
    <citation type="submission" date="2020-05" db="UniProtKB">
        <authorList>
            <consortium name="EnsemblMetazoa"/>
        </authorList>
    </citation>
    <scope>IDENTIFICATION</scope>
    <source>
        <strain evidence="3">IAEA</strain>
    </source>
</reference>
<evidence type="ECO:0000256" key="1">
    <source>
        <dbReference type="SAM" id="SignalP"/>
    </source>
</evidence>
<feature type="domain" description="Par3/HAL N-terminal" evidence="2">
    <location>
        <begin position="45"/>
        <end position="93"/>
    </location>
</feature>
<dbReference type="Proteomes" id="UP000091820">
    <property type="component" value="Unassembled WGS sequence"/>
</dbReference>
<organism evidence="3 4">
    <name type="scientific">Glossina brevipalpis</name>
    <dbReference type="NCBI Taxonomy" id="37001"/>
    <lineage>
        <taxon>Eukaryota</taxon>
        <taxon>Metazoa</taxon>
        <taxon>Ecdysozoa</taxon>
        <taxon>Arthropoda</taxon>
        <taxon>Hexapoda</taxon>
        <taxon>Insecta</taxon>
        <taxon>Pterygota</taxon>
        <taxon>Neoptera</taxon>
        <taxon>Endopterygota</taxon>
        <taxon>Diptera</taxon>
        <taxon>Brachycera</taxon>
        <taxon>Muscomorpha</taxon>
        <taxon>Hippoboscoidea</taxon>
        <taxon>Glossinidae</taxon>
        <taxon>Glossina</taxon>
    </lineage>
</organism>